<dbReference type="EC" id="3.1.-.-" evidence="6"/>
<evidence type="ECO:0000313" key="8">
    <source>
        <dbReference type="Proteomes" id="UP000562984"/>
    </source>
</evidence>
<evidence type="ECO:0000256" key="2">
    <source>
        <dbReference type="ARBA" id="ARBA00022722"/>
    </source>
</evidence>
<dbReference type="AlphaFoldDB" id="A0A849A3F2"/>
<dbReference type="EMBL" id="JABEND010000002">
    <property type="protein sequence ID" value="NNG35085.1"/>
    <property type="molecule type" value="Genomic_DNA"/>
</dbReference>
<evidence type="ECO:0000256" key="5">
    <source>
        <dbReference type="ARBA" id="ARBA00022842"/>
    </source>
</evidence>
<dbReference type="Proteomes" id="UP000562984">
    <property type="component" value="Unassembled WGS sequence"/>
</dbReference>
<dbReference type="InterPro" id="IPR029060">
    <property type="entry name" value="PIN-like_dom_sf"/>
</dbReference>
<evidence type="ECO:0000256" key="3">
    <source>
        <dbReference type="ARBA" id="ARBA00022723"/>
    </source>
</evidence>
<keyword evidence="1 6" id="KW-1277">Toxin-antitoxin system</keyword>
<accession>A0A849A3F2</accession>
<protein>
    <recommendedName>
        <fullName evidence="6">Ribonuclease VapC</fullName>
        <shortName evidence="6">RNase VapC</shortName>
        <ecNumber evidence="6">3.1.-.-</ecNumber>
    </recommendedName>
    <alternativeName>
        <fullName evidence="6">Toxin VapC</fullName>
    </alternativeName>
</protein>
<keyword evidence="4 6" id="KW-0378">Hydrolase</keyword>
<dbReference type="GO" id="GO:0000287">
    <property type="term" value="F:magnesium ion binding"/>
    <property type="evidence" value="ECO:0007669"/>
    <property type="project" value="UniProtKB-UniRule"/>
</dbReference>
<comment type="caution">
    <text evidence="6">Lacks conserved residue(s) required for the propagation of feature annotation.</text>
</comment>
<keyword evidence="6" id="KW-0800">Toxin</keyword>
<dbReference type="InterPro" id="IPR006226">
    <property type="entry name" value="Mtu_PIN"/>
</dbReference>
<feature type="binding site" evidence="6">
    <location>
        <position position="6"/>
    </location>
    <ligand>
        <name>Mg(2+)</name>
        <dbReference type="ChEBI" id="CHEBI:18420"/>
    </ligand>
</feature>
<dbReference type="InterPro" id="IPR022907">
    <property type="entry name" value="VapC_family"/>
</dbReference>
<dbReference type="RefSeq" id="WP_171198715.1">
    <property type="nucleotide sequence ID" value="NZ_JABEND010000002.1"/>
</dbReference>
<organism evidence="7 8">
    <name type="scientific">Nakamurella aerolata</name>
    <dbReference type="NCBI Taxonomy" id="1656892"/>
    <lineage>
        <taxon>Bacteria</taxon>
        <taxon>Bacillati</taxon>
        <taxon>Actinomycetota</taxon>
        <taxon>Actinomycetes</taxon>
        <taxon>Nakamurellales</taxon>
        <taxon>Nakamurellaceae</taxon>
        <taxon>Nakamurella</taxon>
    </lineage>
</organism>
<sequence>MRGLLDVNVLLAMHDASHTHHQTARSWYAQHRDAGWASCPITQNGFVRILSQPQYPANITTAAAIELLASSCASDDHQFWADDVSILDPELVAPQRILGPRQLTGVHLLSLAVRHGGRLVTLDSSIPTSAVPSAEREQLMVIG</sequence>
<gene>
    <name evidence="6" type="primary">vapC</name>
    <name evidence="7" type="ORF">HKD39_05030</name>
</gene>
<evidence type="ECO:0000256" key="4">
    <source>
        <dbReference type="ARBA" id="ARBA00022801"/>
    </source>
</evidence>
<evidence type="ECO:0000313" key="7">
    <source>
        <dbReference type="EMBL" id="NNG35085.1"/>
    </source>
</evidence>
<keyword evidence="8" id="KW-1185">Reference proteome</keyword>
<dbReference type="HAMAP" id="MF_00265">
    <property type="entry name" value="VapC_Nob1"/>
    <property type="match status" value="1"/>
</dbReference>
<comment type="similarity">
    <text evidence="6">Belongs to the PINc/VapC protein family.</text>
</comment>
<comment type="caution">
    <text evidence="7">The sequence shown here is derived from an EMBL/GenBank/DDBJ whole genome shotgun (WGS) entry which is preliminary data.</text>
</comment>
<dbReference type="GO" id="GO:0090729">
    <property type="term" value="F:toxin activity"/>
    <property type="evidence" value="ECO:0007669"/>
    <property type="project" value="UniProtKB-KW"/>
</dbReference>
<dbReference type="GO" id="GO:0016788">
    <property type="term" value="F:hydrolase activity, acting on ester bonds"/>
    <property type="evidence" value="ECO:0007669"/>
    <property type="project" value="InterPro"/>
</dbReference>
<evidence type="ECO:0000256" key="1">
    <source>
        <dbReference type="ARBA" id="ARBA00022649"/>
    </source>
</evidence>
<reference evidence="7 8" key="1">
    <citation type="submission" date="2020-05" db="EMBL/GenBank/DDBJ databases">
        <title>Nakamurella sp. DB0629 isolated from air conditioner.</title>
        <authorList>
            <person name="Kim D.H."/>
            <person name="Kim D.-U."/>
        </authorList>
    </citation>
    <scope>NUCLEOTIDE SEQUENCE [LARGE SCALE GENOMIC DNA]</scope>
    <source>
        <strain evidence="7 8">DB0629</strain>
    </source>
</reference>
<keyword evidence="3 6" id="KW-0479">Metal-binding</keyword>
<name>A0A849A3F2_9ACTN</name>
<comment type="function">
    <text evidence="6">Toxic component of a toxin-antitoxin (TA) system. An RNase.</text>
</comment>
<dbReference type="NCBIfam" id="TIGR00028">
    <property type="entry name" value="Mtu_PIN_fam"/>
    <property type="match status" value="1"/>
</dbReference>
<evidence type="ECO:0000256" key="6">
    <source>
        <dbReference type="HAMAP-Rule" id="MF_00265"/>
    </source>
</evidence>
<dbReference type="GO" id="GO:0004540">
    <property type="term" value="F:RNA nuclease activity"/>
    <property type="evidence" value="ECO:0007669"/>
    <property type="project" value="InterPro"/>
</dbReference>
<dbReference type="SUPFAM" id="SSF88723">
    <property type="entry name" value="PIN domain-like"/>
    <property type="match status" value="1"/>
</dbReference>
<keyword evidence="5 6" id="KW-0460">Magnesium</keyword>
<comment type="cofactor">
    <cofactor evidence="6">
        <name>Mg(2+)</name>
        <dbReference type="ChEBI" id="CHEBI:18420"/>
    </cofactor>
</comment>
<keyword evidence="2 6" id="KW-0540">Nuclease</keyword>
<proteinExistence type="inferred from homology"/>